<dbReference type="GO" id="GO:0031177">
    <property type="term" value="F:phosphopantetheine binding"/>
    <property type="evidence" value="ECO:0007669"/>
    <property type="project" value="TreeGrafter"/>
</dbReference>
<dbReference type="GO" id="GO:0008610">
    <property type="term" value="P:lipid biosynthetic process"/>
    <property type="evidence" value="ECO:0007669"/>
    <property type="project" value="UniProtKB-ARBA"/>
</dbReference>
<dbReference type="GO" id="GO:0003824">
    <property type="term" value="F:catalytic activity"/>
    <property type="evidence" value="ECO:0007669"/>
    <property type="project" value="UniProtKB-KW"/>
</dbReference>
<keyword evidence="4" id="KW-0045">Antibiotic biosynthesis</keyword>
<proteinExistence type="inferred from homology"/>
<dbReference type="InterPro" id="IPR023213">
    <property type="entry name" value="CAT-like_dom_sf"/>
</dbReference>
<evidence type="ECO:0000313" key="8">
    <source>
        <dbReference type="Proteomes" id="UP000367750"/>
    </source>
</evidence>
<dbReference type="PROSITE" id="PS50075">
    <property type="entry name" value="CARRIER"/>
    <property type="match status" value="1"/>
</dbReference>
<dbReference type="GO" id="GO:0044550">
    <property type="term" value="P:secondary metabolite biosynthetic process"/>
    <property type="evidence" value="ECO:0007669"/>
    <property type="project" value="TreeGrafter"/>
</dbReference>
<evidence type="ECO:0000256" key="3">
    <source>
        <dbReference type="ARBA" id="ARBA00022737"/>
    </source>
</evidence>
<comment type="caution">
    <text evidence="7">The sequence shown here is derived from an EMBL/GenBank/DDBJ whole genome shotgun (WGS) entry which is preliminary data.</text>
</comment>
<dbReference type="GO" id="GO:0005737">
    <property type="term" value="C:cytoplasm"/>
    <property type="evidence" value="ECO:0007669"/>
    <property type="project" value="TreeGrafter"/>
</dbReference>
<dbReference type="GO" id="GO:0043041">
    <property type="term" value="P:amino acid activation for nonribosomal peptide biosynthetic process"/>
    <property type="evidence" value="ECO:0007669"/>
    <property type="project" value="TreeGrafter"/>
</dbReference>
<dbReference type="RefSeq" id="WP_150456310.1">
    <property type="nucleotide sequence ID" value="NZ_VYKK01000001.1"/>
</dbReference>
<dbReference type="InterPro" id="IPR020845">
    <property type="entry name" value="AMP-binding_CS"/>
</dbReference>
<dbReference type="NCBIfam" id="TIGR01733">
    <property type="entry name" value="AA-adenyl-dom"/>
    <property type="match status" value="1"/>
</dbReference>
<dbReference type="Gene3D" id="3.40.50.980">
    <property type="match status" value="2"/>
</dbReference>
<dbReference type="SUPFAM" id="SSF56801">
    <property type="entry name" value="Acetyl-CoA synthetase-like"/>
    <property type="match status" value="1"/>
</dbReference>
<keyword evidence="5" id="KW-0511">Multifunctional enzyme</keyword>
<organism evidence="7 8">
    <name type="scientific">Paenibacillus spiritus</name>
    <dbReference type="NCBI Taxonomy" id="2496557"/>
    <lineage>
        <taxon>Bacteria</taxon>
        <taxon>Bacillati</taxon>
        <taxon>Bacillota</taxon>
        <taxon>Bacilli</taxon>
        <taxon>Bacillales</taxon>
        <taxon>Paenibacillaceae</taxon>
        <taxon>Paenibacillus</taxon>
    </lineage>
</organism>
<dbReference type="InterPro" id="IPR036736">
    <property type="entry name" value="ACP-like_sf"/>
</dbReference>
<accession>A0A5J5GK82</accession>
<feature type="domain" description="Carrier" evidence="6">
    <location>
        <begin position="966"/>
        <end position="1042"/>
    </location>
</feature>
<dbReference type="FunFam" id="3.40.50.980:FF:000001">
    <property type="entry name" value="Non-ribosomal peptide synthetase"/>
    <property type="match status" value="1"/>
</dbReference>
<dbReference type="InterPro" id="IPR045851">
    <property type="entry name" value="AMP-bd_C_sf"/>
</dbReference>
<dbReference type="InterPro" id="IPR025110">
    <property type="entry name" value="AMP-bd_C"/>
</dbReference>
<dbReference type="Gene3D" id="3.30.300.30">
    <property type="match status" value="1"/>
</dbReference>
<dbReference type="InterPro" id="IPR009081">
    <property type="entry name" value="PP-bd_ACP"/>
</dbReference>
<dbReference type="FunFam" id="3.40.50.12780:FF:000012">
    <property type="entry name" value="Non-ribosomal peptide synthetase"/>
    <property type="match status" value="1"/>
</dbReference>
<dbReference type="InterPro" id="IPR001242">
    <property type="entry name" value="Condensation_dom"/>
</dbReference>
<name>A0A5J5GK82_9BACL</name>
<evidence type="ECO:0000256" key="5">
    <source>
        <dbReference type="ARBA" id="ARBA00023268"/>
    </source>
</evidence>
<dbReference type="Gene3D" id="3.30.559.10">
    <property type="entry name" value="Chloramphenicol acetyltransferase-like domain"/>
    <property type="match status" value="1"/>
</dbReference>
<dbReference type="CDD" id="cd05930">
    <property type="entry name" value="A_NRPS"/>
    <property type="match status" value="1"/>
</dbReference>
<gene>
    <name evidence="7" type="ORF">F4V43_00690</name>
</gene>
<dbReference type="EMBL" id="VYKK01000001">
    <property type="protein sequence ID" value="KAA9008679.1"/>
    <property type="molecule type" value="Genomic_DNA"/>
</dbReference>
<evidence type="ECO:0000259" key="6">
    <source>
        <dbReference type="PROSITE" id="PS50075"/>
    </source>
</evidence>
<dbReference type="GO" id="GO:0017000">
    <property type="term" value="P:antibiotic biosynthetic process"/>
    <property type="evidence" value="ECO:0007669"/>
    <property type="project" value="UniProtKB-KW"/>
</dbReference>
<evidence type="ECO:0000256" key="4">
    <source>
        <dbReference type="ARBA" id="ARBA00023194"/>
    </source>
</evidence>
<sequence length="1243" mass="141306">MTSGVAGKQMYSLSHSQKRFWYTDKIYPGTGVGNVILESHLKERVDLHQFEQALNQTVMQNDALRLKVEERDGTLVQYVSDFEPVKLEVLHFSGKKELREWIRHEAGKPLPLERSILHSFTMAVVNESHIFVPKIHHSICDGWGLSLLLNQTYEHYSRLRKGQSLSDTPKPSYTDFIRSEEKYKDSARFRKNRDFWREKFATLPEPLELSPKRPALSDISSEVGRHYLNEEVYKRLLDFCAEHHFSPFRVLLSVWFIYFYRTTGKEDIVLGVLFHNRSSAAEKQTIGTYLSTTPLRLQVEGSFSLVDLIQSVEEEQNQIIRNQKYPLDLLMEDIRETHPTVQMSDLFRVLISYQSFEFSTQYVDQYEMSFTGSELDDLSIHFSDREHSGQLKVDINYRTNLFTENEIRRMFEGFLQLLTEALKNPTLTISKLNMLSHRERSMLKAFNATGVDYRQEATVLQLFEEQARRTPGRIAAVFKDTDVTYAELNQRADRLAALLAAEGVREGGIVGLLVQRSLDMLVCILAVWKAGGAYLPLDPGYPPERIQYILQDSGTDLLLAQSGQPDRISGYSGRMLKVDHLPSGHWEKAPCMEHSPSQLAYLIYTSGSTGNPKGVMIEHRSLHNFIRAMLDRIAFDESKTMLSLTTVSFDIFILENIVPLIAGMKVVIADEQAQVDPSLLADLITREQVDMLQITPSRLRLLLDHREHAVSISRLSEIMIGGEALTEQMLAQVQRLTQAKIYNMYGPTETTVWSAIADVTGCKKVTIGQPIHNTQIHILDDYGNRMAVGAVGEIGISGDGLARGYWNRPELTQQKFISCSWEEGEQESDLYRTRVYRTGDLGRISRDGELECLGRTDNQVKIRGFRVELGEIENTLRRMPQIKECAVICGEHQPGKPMLIAYFVPEGEGTVPDLRAYLAEHLPEYMIPGQYYALDSFPLTPNGKLDRNSLPSVGELEPLETSVYVAPMNEIEEKLVSAWQEVLGTSRIGIHDNFFELGGNSLLLIRLHEKLSGLFPGSALRVVDLFDQPTVSKIANFIKNANKKFCGAGMERILFPKEYFTEPGERNEELTFHFVLSDQDAAQLISRANQYGVQVEDIALSLYMYVICHITENPVVPIQLCSGQNSDIRQLELDLNTYGEIGELISSVGHAAGKEMQEGAYPLACLKRHAHTVDRPFVLPLFVAGEACPFTVRQHFEIILKFQPLAGGFRFDLYYQADKIRRSSAEHFFELYVQAMEIVLRPS</sequence>
<dbReference type="Pfam" id="PF00501">
    <property type="entry name" value="AMP-binding"/>
    <property type="match status" value="1"/>
</dbReference>
<evidence type="ECO:0000256" key="1">
    <source>
        <dbReference type="ARBA" id="ARBA00001957"/>
    </source>
</evidence>
<dbReference type="Pfam" id="PF00668">
    <property type="entry name" value="Condensation"/>
    <property type="match status" value="1"/>
</dbReference>
<dbReference type="Pfam" id="PF13193">
    <property type="entry name" value="AMP-binding_C"/>
    <property type="match status" value="1"/>
</dbReference>
<dbReference type="OrthoDB" id="9765680at2"/>
<comment type="similarity">
    <text evidence="2">Belongs to the ATP-dependent AMP-binding enzyme family.</text>
</comment>
<comment type="cofactor">
    <cofactor evidence="1">
        <name>pantetheine 4'-phosphate</name>
        <dbReference type="ChEBI" id="CHEBI:47942"/>
    </cofactor>
</comment>
<dbReference type="PANTHER" id="PTHR45527">
    <property type="entry name" value="NONRIBOSOMAL PEPTIDE SYNTHETASE"/>
    <property type="match status" value="1"/>
</dbReference>
<dbReference type="SUPFAM" id="SSF52777">
    <property type="entry name" value="CoA-dependent acyltransferases"/>
    <property type="match status" value="3"/>
</dbReference>
<reference evidence="7 8" key="1">
    <citation type="submission" date="2019-09" db="EMBL/GenBank/DDBJ databases">
        <title>Bacillus ochoae sp. nov., Paenibacillus whitsoniae sp. nov., Paenibacillus spiritus sp. nov. Isolated from the Mars Exploration Rover during spacecraft assembly.</title>
        <authorList>
            <person name="Seuylemezian A."/>
            <person name="Vaishampayan P."/>
        </authorList>
    </citation>
    <scope>NUCLEOTIDE SEQUENCE [LARGE SCALE GENOMIC DNA]</scope>
    <source>
        <strain evidence="7 8">MER_111</strain>
    </source>
</reference>
<dbReference type="PROSITE" id="PS00455">
    <property type="entry name" value="AMP_BINDING"/>
    <property type="match status" value="1"/>
</dbReference>
<dbReference type="Gene3D" id="1.10.1200.10">
    <property type="entry name" value="ACP-like"/>
    <property type="match status" value="1"/>
</dbReference>
<protein>
    <submittedName>
        <fullName evidence="7">Amino acid adenylation domain-containing protein</fullName>
    </submittedName>
</protein>
<keyword evidence="3" id="KW-0677">Repeat</keyword>
<dbReference type="AlphaFoldDB" id="A0A5J5GK82"/>
<dbReference type="PANTHER" id="PTHR45527:SF1">
    <property type="entry name" value="FATTY ACID SYNTHASE"/>
    <property type="match status" value="1"/>
</dbReference>
<keyword evidence="8" id="KW-1185">Reference proteome</keyword>
<evidence type="ECO:0000313" key="7">
    <source>
        <dbReference type="EMBL" id="KAA9008679.1"/>
    </source>
</evidence>
<dbReference type="InterPro" id="IPR000873">
    <property type="entry name" value="AMP-dep_synth/lig_dom"/>
</dbReference>
<dbReference type="Gene3D" id="2.30.38.10">
    <property type="entry name" value="Luciferase, Domain 3"/>
    <property type="match status" value="1"/>
</dbReference>
<evidence type="ECO:0000256" key="2">
    <source>
        <dbReference type="ARBA" id="ARBA00006432"/>
    </source>
</evidence>
<dbReference type="Gene3D" id="3.30.559.30">
    <property type="entry name" value="Nonribosomal peptide synthetase, condensation domain"/>
    <property type="match status" value="2"/>
</dbReference>
<dbReference type="InterPro" id="IPR010071">
    <property type="entry name" value="AA_adenyl_dom"/>
</dbReference>
<dbReference type="Pfam" id="PF00550">
    <property type="entry name" value="PP-binding"/>
    <property type="match status" value="1"/>
</dbReference>
<dbReference type="Proteomes" id="UP000367750">
    <property type="component" value="Unassembled WGS sequence"/>
</dbReference>
<dbReference type="SUPFAM" id="SSF47336">
    <property type="entry name" value="ACP-like"/>
    <property type="match status" value="1"/>
</dbReference>